<keyword evidence="2" id="KW-0378">Hydrolase</keyword>
<comment type="caution">
    <text evidence="4">The sequence shown here is derived from an EMBL/GenBank/DDBJ whole genome shotgun (WGS) entry which is preliminary data.</text>
</comment>
<name>A0ABR7M7H2_9BACT</name>
<comment type="similarity">
    <text evidence="3">Belongs to the peptidase U32 family.</text>
</comment>
<dbReference type="PANTHER" id="PTHR30217:SF6">
    <property type="entry name" value="TRNA HYDROXYLATION PROTEIN P"/>
    <property type="match status" value="1"/>
</dbReference>
<dbReference type="InterPro" id="IPR001539">
    <property type="entry name" value="Peptidase_U32"/>
</dbReference>
<evidence type="ECO:0000256" key="1">
    <source>
        <dbReference type="ARBA" id="ARBA00022670"/>
    </source>
</evidence>
<dbReference type="PROSITE" id="PS01276">
    <property type="entry name" value="PEPTIDASE_U32"/>
    <property type="match status" value="1"/>
</dbReference>
<proteinExistence type="inferred from homology"/>
<protein>
    <submittedName>
        <fullName evidence="4">Collagenase</fullName>
    </submittedName>
</protein>
<dbReference type="InterPro" id="IPR051454">
    <property type="entry name" value="RNA/ubiquinone_mod_enzymes"/>
</dbReference>
<accession>A0ABR7M7H2</accession>
<organism evidence="4 5">
    <name type="scientific">Flavihumibacter stibioxidans</name>
    <dbReference type="NCBI Taxonomy" id="1834163"/>
    <lineage>
        <taxon>Bacteria</taxon>
        <taxon>Pseudomonadati</taxon>
        <taxon>Bacteroidota</taxon>
        <taxon>Chitinophagia</taxon>
        <taxon>Chitinophagales</taxon>
        <taxon>Chitinophagaceae</taxon>
        <taxon>Flavihumibacter</taxon>
    </lineage>
</organism>
<sequence>MLAPAGSWESLQAAIRGGANAIYFGVEQLNMRAKSIHSFSADDLDQIAATCRENGIRTNITLNTVMYDHDLQLVKQILKKAKAAGIDAVIAADFAVLELCRQMKIPVHISTQANVSNIESVRFFSSFADVVVLARELTLGQIAAIKREINRKDIRGVSGKRMRIEVFVHGALCMAISGKCYLSLHTHNASANRGACTQNCRRPYTVTDQESGHQLELDHEYIMSPKDLCTIDVLDQVLATGVDILKIEGRGKGPEYTLTTTRCYREAMNAIAAGTYTPEKAAAWKTDLAGVYNRGFWEGYYLGRKLGEWTPQPGSAATEKKIYLGKCTGYYPKIGVAEFQMESGTLKSGDTILITGKKIGAAKMELEDFFVEGSPSDIAVPCDKITFPLAEKACNGDKLYKIVDHKTKQA</sequence>
<gene>
    <name evidence="4" type="ORF">BC349_07975</name>
</gene>
<reference evidence="4 5" key="1">
    <citation type="submission" date="2016-07" db="EMBL/GenBank/DDBJ databases">
        <title>Genome analysis of Flavihumibacter stibioxidans YS-17.</title>
        <authorList>
            <person name="Shi K."/>
            <person name="Han Y."/>
            <person name="Wang G."/>
        </authorList>
    </citation>
    <scope>NUCLEOTIDE SEQUENCE [LARGE SCALE GENOMIC DNA]</scope>
    <source>
        <strain evidence="4 5">YS-17</strain>
    </source>
</reference>
<keyword evidence="5" id="KW-1185">Reference proteome</keyword>
<evidence type="ECO:0000313" key="5">
    <source>
        <dbReference type="Proteomes" id="UP000765802"/>
    </source>
</evidence>
<evidence type="ECO:0000256" key="2">
    <source>
        <dbReference type="ARBA" id="ARBA00022801"/>
    </source>
</evidence>
<dbReference type="Proteomes" id="UP000765802">
    <property type="component" value="Unassembled WGS sequence"/>
</dbReference>
<dbReference type="Pfam" id="PF01136">
    <property type="entry name" value="Peptidase_U32"/>
    <property type="match status" value="1"/>
</dbReference>
<dbReference type="PANTHER" id="PTHR30217">
    <property type="entry name" value="PEPTIDASE U32 FAMILY"/>
    <property type="match status" value="1"/>
</dbReference>
<evidence type="ECO:0000313" key="4">
    <source>
        <dbReference type="EMBL" id="MBC6490965.1"/>
    </source>
</evidence>
<keyword evidence="1" id="KW-0645">Protease</keyword>
<dbReference type="EMBL" id="MBUA01000012">
    <property type="protein sequence ID" value="MBC6490965.1"/>
    <property type="molecule type" value="Genomic_DNA"/>
</dbReference>
<evidence type="ECO:0000256" key="3">
    <source>
        <dbReference type="ARBA" id="ARBA00038374"/>
    </source>
</evidence>